<keyword evidence="2" id="KW-0472">Membrane</keyword>
<keyword evidence="2" id="KW-1133">Transmembrane helix</keyword>
<evidence type="ECO:0000256" key="2">
    <source>
        <dbReference type="SAM" id="Phobius"/>
    </source>
</evidence>
<feature type="compositionally biased region" description="Low complexity" evidence="1">
    <location>
        <begin position="393"/>
        <end position="408"/>
    </location>
</feature>
<feature type="compositionally biased region" description="Polar residues" evidence="1">
    <location>
        <begin position="226"/>
        <end position="242"/>
    </location>
</feature>
<dbReference type="PANTHER" id="PTHR40623:SF2">
    <property type="entry name" value="INTEGRAL MEMBRANE PROTEIN"/>
    <property type="match status" value="1"/>
</dbReference>
<dbReference type="OrthoDB" id="5426165at2759"/>
<feature type="compositionally biased region" description="Polar residues" evidence="1">
    <location>
        <begin position="98"/>
        <end position="129"/>
    </location>
</feature>
<keyword evidence="4" id="KW-1185">Reference proteome</keyword>
<accession>A0A9N9LXG1</accession>
<comment type="caution">
    <text evidence="3">The sequence shown here is derived from an EMBL/GenBank/DDBJ whole genome shotgun (WGS) entry which is preliminary data.</text>
</comment>
<feature type="transmembrane region" description="Helical" evidence="2">
    <location>
        <begin position="14"/>
        <end position="35"/>
    </location>
</feature>
<sequence length="408" mass="45147">MGAFFLSWQLWEKLTFVLGSAIVVVFVIGYSKLFWRNRMVAKQEVVDEEKRTRIQQLRSSGQLVENKHDVPFGVRAIQSGIQVDGIWISNTSTPMPSQINLTQAQSPTVSNASTSPRNSQYTSQKVTQAPSSRKSRSPLRSASPIDVNVEDPAYEQSPGTRQSYKPRKSSHLRYGSYGETQYNDNALAQLEGKPGSPGKKVHVHRSRGSRQLDLEGDASAADNEHSSGASSDSDATLSSNLRVPNDRQNRYSPNRNRGPGESVPLVNMPSGRPMLDSLRFQSSGAEYSQVPLNDTPYSDIQDPFLTPASIANDANPLEYRMSGGMTNEYQPLQSYTPAPFVPGQLHENKNARKVNSGFEVLPAGTFTHNGRYDPHEEESSERRPGKLQKKNPRTSMTGTRTSGSMERP</sequence>
<feature type="compositionally biased region" description="Basic residues" evidence="1">
    <location>
        <begin position="199"/>
        <end position="208"/>
    </location>
</feature>
<evidence type="ECO:0000256" key="1">
    <source>
        <dbReference type="SAM" id="MobiDB-lite"/>
    </source>
</evidence>
<name>A0A9N9LXG1_9HELO</name>
<evidence type="ECO:0000313" key="3">
    <source>
        <dbReference type="EMBL" id="CAG8982748.1"/>
    </source>
</evidence>
<feature type="region of interest" description="Disordered" evidence="1">
    <location>
        <begin position="98"/>
        <end position="277"/>
    </location>
</feature>
<gene>
    <name evidence="3" type="ORF">HYALB_00001029</name>
</gene>
<dbReference type="PANTHER" id="PTHR40623">
    <property type="entry name" value="INTEGRAL MEMBRANE PROTEIN"/>
    <property type="match status" value="1"/>
</dbReference>
<evidence type="ECO:0000313" key="4">
    <source>
        <dbReference type="Proteomes" id="UP000701801"/>
    </source>
</evidence>
<dbReference type="Proteomes" id="UP000701801">
    <property type="component" value="Unassembled WGS sequence"/>
</dbReference>
<proteinExistence type="predicted"/>
<reference evidence="3" key="1">
    <citation type="submission" date="2021-07" db="EMBL/GenBank/DDBJ databases">
        <authorList>
            <person name="Durling M."/>
        </authorList>
    </citation>
    <scope>NUCLEOTIDE SEQUENCE</scope>
</reference>
<feature type="region of interest" description="Disordered" evidence="1">
    <location>
        <begin position="362"/>
        <end position="408"/>
    </location>
</feature>
<keyword evidence="2" id="KW-0812">Transmembrane</keyword>
<dbReference type="AlphaFoldDB" id="A0A9N9LXG1"/>
<protein>
    <submittedName>
        <fullName evidence="3">Uncharacterized protein</fullName>
    </submittedName>
</protein>
<dbReference type="EMBL" id="CAJVRM010000684">
    <property type="protein sequence ID" value="CAG8982748.1"/>
    <property type="molecule type" value="Genomic_DNA"/>
</dbReference>
<organism evidence="3 4">
    <name type="scientific">Hymenoscyphus albidus</name>
    <dbReference type="NCBI Taxonomy" id="595503"/>
    <lineage>
        <taxon>Eukaryota</taxon>
        <taxon>Fungi</taxon>
        <taxon>Dikarya</taxon>
        <taxon>Ascomycota</taxon>
        <taxon>Pezizomycotina</taxon>
        <taxon>Leotiomycetes</taxon>
        <taxon>Helotiales</taxon>
        <taxon>Helotiaceae</taxon>
        <taxon>Hymenoscyphus</taxon>
    </lineage>
</organism>